<gene>
    <name evidence="3" type="ORF">H9808_04890</name>
</gene>
<evidence type="ECO:0000313" key="4">
    <source>
        <dbReference type="Proteomes" id="UP000824106"/>
    </source>
</evidence>
<dbReference type="Proteomes" id="UP000824106">
    <property type="component" value="Unassembled WGS sequence"/>
</dbReference>
<feature type="transmembrane region" description="Helical" evidence="1">
    <location>
        <begin position="63"/>
        <end position="82"/>
    </location>
</feature>
<feature type="transmembrane region" description="Helical" evidence="1">
    <location>
        <begin position="39"/>
        <end position="57"/>
    </location>
</feature>
<dbReference type="Pfam" id="PF14145">
    <property type="entry name" value="YrhK"/>
    <property type="match status" value="1"/>
</dbReference>
<dbReference type="InterPro" id="IPR025424">
    <property type="entry name" value="YrhK_domain"/>
</dbReference>
<evidence type="ECO:0000256" key="1">
    <source>
        <dbReference type="SAM" id="Phobius"/>
    </source>
</evidence>
<dbReference type="AlphaFoldDB" id="A0A9D2G0U2"/>
<keyword evidence="1" id="KW-1133">Transmembrane helix</keyword>
<name>A0A9D2G0U2_9LACT</name>
<reference evidence="3" key="2">
    <citation type="submission" date="2021-04" db="EMBL/GenBank/DDBJ databases">
        <authorList>
            <person name="Gilroy R."/>
        </authorList>
    </citation>
    <scope>NUCLEOTIDE SEQUENCE</scope>
    <source>
        <strain evidence="3">CHK169-4300</strain>
    </source>
</reference>
<accession>A0A9D2G0U2</accession>
<keyword evidence="1" id="KW-0812">Transmembrane</keyword>
<proteinExistence type="predicted"/>
<feature type="domain" description="YrhK" evidence="2">
    <location>
        <begin position="32"/>
        <end position="87"/>
    </location>
</feature>
<comment type="caution">
    <text evidence="3">The sequence shown here is derived from an EMBL/GenBank/DDBJ whole genome shotgun (WGS) entry which is preliminary data.</text>
</comment>
<sequence>MAKLKRKKFKRTSGIKNDIILNVGSFEVYFENIYSIYSLINDLLIGLLFIVGSISNLLNGPPILGQILFLIGSVALILRPLIKIIQNTHVYQEKNEDKKSELEDEISQKTKDDI</sequence>
<evidence type="ECO:0000259" key="2">
    <source>
        <dbReference type="Pfam" id="PF14145"/>
    </source>
</evidence>
<protein>
    <submittedName>
        <fullName evidence="3">YrhK family protein</fullName>
    </submittedName>
</protein>
<organism evidence="3 4">
    <name type="scientific">Candidatus Atopostipes pullistercoris</name>
    <dbReference type="NCBI Taxonomy" id="2838467"/>
    <lineage>
        <taxon>Bacteria</taxon>
        <taxon>Bacillati</taxon>
        <taxon>Bacillota</taxon>
        <taxon>Bacilli</taxon>
        <taxon>Lactobacillales</taxon>
        <taxon>Carnobacteriaceae</taxon>
        <taxon>Atopostipes</taxon>
    </lineage>
</organism>
<dbReference type="EMBL" id="DXAZ01000066">
    <property type="protein sequence ID" value="HIZ71083.1"/>
    <property type="molecule type" value="Genomic_DNA"/>
</dbReference>
<evidence type="ECO:0000313" key="3">
    <source>
        <dbReference type="EMBL" id="HIZ71083.1"/>
    </source>
</evidence>
<keyword evidence="1" id="KW-0472">Membrane</keyword>
<reference evidence="3" key="1">
    <citation type="journal article" date="2021" name="PeerJ">
        <title>Extensive microbial diversity within the chicken gut microbiome revealed by metagenomics and culture.</title>
        <authorList>
            <person name="Gilroy R."/>
            <person name="Ravi A."/>
            <person name="Getino M."/>
            <person name="Pursley I."/>
            <person name="Horton D.L."/>
            <person name="Alikhan N.F."/>
            <person name="Baker D."/>
            <person name="Gharbi K."/>
            <person name="Hall N."/>
            <person name="Watson M."/>
            <person name="Adriaenssens E.M."/>
            <person name="Foster-Nyarko E."/>
            <person name="Jarju S."/>
            <person name="Secka A."/>
            <person name="Antonio M."/>
            <person name="Oren A."/>
            <person name="Chaudhuri R.R."/>
            <person name="La Ragione R."/>
            <person name="Hildebrand F."/>
            <person name="Pallen M.J."/>
        </authorList>
    </citation>
    <scope>NUCLEOTIDE SEQUENCE</scope>
    <source>
        <strain evidence="3">CHK169-4300</strain>
    </source>
</reference>